<gene>
    <name evidence="3" type="ORF">Purlil1_5880</name>
</gene>
<dbReference type="InterPro" id="IPR032466">
    <property type="entry name" value="Metal_Hydrolase"/>
</dbReference>
<accession>A0ABR0C0G7</accession>
<name>A0ABR0C0G7_PURLI</name>
<keyword evidence="4" id="KW-1185">Reference proteome</keyword>
<feature type="domain" description="Amidohydrolase 3" evidence="2">
    <location>
        <begin position="268"/>
        <end position="605"/>
    </location>
</feature>
<dbReference type="Gene3D" id="3.20.20.140">
    <property type="entry name" value="Metal-dependent hydrolases"/>
    <property type="match status" value="1"/>
</dbReference>
<dbReference type="InterPro" id="IPR033932">
    <property type="entry name" value="YtcJ-like"/>
</dbReference>
<feature type="region of interest" description="Disordered" evidence="1">
    <location>
        <begin position="238"/>
        <end position="261"/>
    </location>
</feature>
<feature type="region of interest" description="Disordered" evidence="1">
    <location>
        <begin position="178"/>
        <end position="197"/>
    </location>
</feature>
<reference evidence="3 4" key="1">
    <citation type="journal article" date="2024" name="Microbiol. Resour. Announc.">
        <title>Genome annotations for the ascomycete fungi Trichoderma harzianum, Trichoderma aggressivum, and Purpureocillium lilacinum.</title>
        <authorList>
            <person name="Beijen E.P.W."/>
            <person name="Ohm R.A."/>
        </authorList>
    </citation>
    <scope>NUCLEOTIDE SEQUENCE [LARGE SCALE GENOMIC DNA]</scope>
    <source>
        <strain evidence="3 4">CBS 150709</strain>
    </source>
</reference>
<feature type="region of interest" description="Disordered" evidence="1">
    <location>
        <begin position="84"/>
        <end position="111"/>
    </location>
</feature>
<dbReference type="Gene3D" id="2.30.40.10">
    <property type="entry name" value="Urease, subunit C, domain 1"/>
    <property type="match status" value="1"/>
</dbReference>
<protein>
    <recommendedName>
        <fullName evidence="2">Amidohydrolase 3 domain-containing protein</fullName>
    </recommendedName>
</protein>
<dbReference type="Gene3D" id="3.10.310.70">
    <property type="match status" value="1"/>
</dbReference>
<sequence>MNQPYSPKCLPYLIPPTAHASSIALVAGTLESEAWGARWTGPRARGVPSEAADSGAISARLETSIIKESIITLALRPIIDDRQRRDSVKSQESGRQRRGAQRSRLTTGPWDVNWALPSPPPLAILVQHFPSIDRAWCDSNGPMFSTPLLRWGALFSVAAAVALAFALRLQQQQQQLPPQFPLADVHSAPSSSAGGGDKGSTYCYGSVRTQDADRPAARCFSVRDGRFTRVFADEGEVSDTEAGAGDGAGAGAESSAQGPDGTTVVVNDGHVIPGLWDGHGHLLQYGQLLHSVDLFGSASLDEARDRIAAYRAANPGAGTKDNWIRGVGWDQAAFGHMPTAVWRWYEKDKPLTPTPAAQQDLEADARLAGAYMMLDRIDVHCAWVSQAVLDLLPADVPDVPGGEVIRDPGMGVFCDNAMDQLVALWPAPSPDAKARAVRTALRRLNEVGLVGMHDASSTPADHRMYAAMAAAGDGAWTVRVYAMLECERRNTFCLDDDDNADGDGDDDSDALRVERDDGMFAVRSVKLFADGALGSWGSAMLEPYADHPWSSGSLLINASDLTAVTKAWAAAGFQVNIHAIGDLANRNAIAAFEAALRQQCPEEDDAVDSEPPNSASNSNSDRNGDDQDAAAALLARCQALHHRFRIEHAQIIHPDDQRRMRALGIIPSIQPTHATSDMKYALSRLGHLRADTEAYRMRSLLDMGLPLVLGSDFPVEPPNPFHGIYAAVTRKSPATGRGLDGSEQGWHVDQALSLDDALAGFTTGPAYGAFLEGKAGTIREGAFADWVVLDEPLGEPDVEKLRTLKVRETWVAGKRVYARDEQ</sequence>
<dbReference type="InterPro" id="IPR013108">
    <property type="entry name" value="Amidohydro_3"/>
</dbReference>
<feature type="compositionally biased region" description="Basic and acidic residues" evidence="1">
    <location>
        <begin position="84"/>
        <end position="95"/>
    </location>
</feature>
<dbReference type="Pfam" id="PF07969">
    <property type="entry name" value="Amidohydro_3"/>
    <property type="match status" value="2"/>
</dbReference>
<organism evidence="3 4">
    <name type="scientific">Purpureocillium lilacinum</name>
    <name type="common">Paecilomyces lilacinus</name>
    <dbReference type="NCBI Taxonomy" id="33203"/>
    <lineage>
        <taxon>Eukaryota</taxon>
        <taxon>Fungi</taxon>
        <taxon>Dikarya</taxon>
        <taxon>Ascomycota</taxon>
        <taxon>Pezizomycotina</taxon>
        <taxon>Sordariomycetes</taxon>
        <taxon>Hypocreomycetidae</taxon>
        <taxon>Hypocreales</taxon>
        <taxon>Ophiocordycipitaceae</taxon>
        <taxon>Purpureocillium</taxon>
    </lineage>
</organism>
<dbReference type="InterPro" id="IPR011059">
    <property type="entry name" value="Metal-dep_hydrolase_composite"/>
</dbReference>
<dbReference type="PANTHER" id="PTHR22642">
    <property type="entry name" value="IMIDAZOLONEPROPIONASE"/>
    <property type="match status" value="1"/>
</dbReference>
<evidence type="ECO:0000259" key="2">
    <source>
        <dbReference type="Pfam" id="PF07969"/>
    </source>
</evidence>
<dbReference type="PANTHER" id="PTHR22642:SF2">
    <property type="entry name" value="PROTEIN LONG AFTER FAR-RED 3"/>
    <property type="match status" value="1"/>
</dbReference>
<feature type="domain" description="Amidohydrolase 3" evidence="2">
    <location>
        <begin position="638"/>
        <end position="817"/>
    </location>
</feature>
<dbReference type="CDD" id="cd01300">
    <property type="entry name" value="YtcJ_like"/>
    <property type="match status" value="1"/>
</dbReference>
<dbReference type="SUPFAM" id="SSF51556">
    <property type="entry name" value="Metallo-dependent hydrolases"/>
    <property type="match status" value="1"/>
</dbReference>
<dbReference type="EMBL" id="JAWRVI010000018">
    <property type="protein sequence ID" value="KAK4089777.1"/>
    <property type="molecule type" value="Genomic_DNA"/>
</dbReference>
<comment type="caution">
    <text evidence="3">The sequence shown here is derived from an EMBL/GenBank/DDBJ whole genome shotgun (WGS) entry which is preliminary data.</text>
</comment>
<proteinExistence type="predicted"/>
<feature type="region of interest" description="Disordered" evidence="1">
    <location>
        <begin position="600"/>
        <end position="626"/>
    </location>
</feature>
<evidence type="ECO:0000313" key="3">
    <source>
        <dbReference type="EMBL" id="KAK4089777.1"/>
    </source>
</evidence>
<evidence type="ECO:0000256" key="1">
    <source>
        <dbReference type="SAM" id="MobiDB-lite"/>
    </source>
</evidence>
<evidence type="ECO:0000313" key="4">
    <source>
        <dbReference type="Proteomes" id="UP001287286"/>
    </source>
</evidence>
<dbReference type="Proteomes" id="UP001287286">
    <property type="component" value="Unassembled WGS sequence"/>
</dbReference>